<reference evidence="2 3" key="1">
    <citation type="submission" date="2018-06" db="EMBL/GenBank/DDBJ databases">
        <authorList>
            <consortium name="Pathogen Informatics"/>
            <person name="Doyle S."/>
        </authorList>
    </citation>
    <scope>NUCLEOTIDE SEQUENCE [LARGE SCALE GENOMIC DNA]</scope>
    <source>
        <strain evidence="2 3">NCTC10821</strain>
    </source>
</reference>
<dbReference type="SUPFAM" id="SSF52777">
    <property type="entry name" value="CoA-dependent acyltransferases"/>
    <property type="match status" value="1"/>
</dbReference>
<dbReference type="GO" id="GO:0016874">
    <property type="term" value="F:ligase activity"/>
    <property type="evidence" value="ECO:0007669"/>
    <property type="project" value="UniProtKB-KW"/>
</dbReference>
<keyword evidence="2" id="KW-0436">Ligase</keyword>
<keyword evidence="3" id="KW-1185">Reference proteome</keyword>
<evidence type="ECO:0000313" key="3">
    <source>
        <dbReference type="Proteomes" id="UP000254978"/>
    </source>
</evidence>
<dbReference type="Gene3D" id="3.30.559.10">
    <property type="entry name" value="Chloramphenicol acetyltransferase-like domain"/>
    <property type="match status" value="1"/>
</dbReference>
<dbReference type="InterPro" id="IPR023213">
    <property type="entry name" value="CAT-like_dom_sf"/>
</dbReference>
<feature type="compositionally biased region" description="Basic and acidic residues" evidence="1">
    <location>
        <begin position="210"/>
        <end position="231"/>
    </location>
</feature>
<accession>A0A378TRX9</accession>
<evidence type="ECO:0000256" key="1">
    <source>
        <dbReference type="SAM" id="MobiDB-lite"/>
    </source>
</evidence>
<dbReference type="EMBL" id="UGQT01000001">
    <property type="protein sequence ID" value="STZ62396.1"/>
    <property type="molecule type" value="Genomic_DNA"/>
</dbReference>
<organism evidence="2 3">
    <name type="scientific">Mycolicibacterium tokaiense</name>
    <dbReference type="NCBI Taxonomy" id="39695"/>
    <lineage>
        <taxon>Bacteria</taxon>
        <taxon>Bacillati</taxon>
        <taxon>Actinomycetota</taxon>
        <taxon>Actinomycetes</taxon>
        <taxon>Mycobacteriales</taxon>
        <taxon>Mycobacteriaceae</taxon>
        <taxon>Mycolicibacterium</taxon>
    </lineage>
</organism>
<dbReference type="Proteomes" id="UP000254978">
    <property type="component" value="Unassembled WGS sequence"/>
</dbReference>
<feature type="region of interest" description="Disordered" evidence="1">
    <location>
        <begin position="204"/>
        <end position="233"/>
    </location>
</feature>
<evidence type="ECO:0000313" key="2">
    <source>
        <dbReference type="EMBL" id="STZ62396.1"/>
    </source>
</evidence>
<name>A0A378TRX9_9MYCO</name>
<protein>
    <submittedName>
        <fullName evidence="2">Fatty acyl-AMP ligase FadD28 and polyketide synthase</fullName>
    </submittedName>
</protein>
<sequence length="462" mass="50195">MPVLDARTETGRPSTDNRLALLDQAFYEGHRAVGQREVMQVGWLYERSVDIAGLKKFHANLAGGLLGRQIERSPLPFGRHRWVCDRRPPALDLATRPRPRAELCDWFDERTQLPIDPESGPGWRLSAVPLSDGATAVSLVLSHYVIDGIGGAVAVTEAVLGMSRDLGYPRPGTRSLPRALLQDVHETIREAPAVGRAFLAAVKEARRRQRDKDRSPASRRPDTGHPGDDTRVTAPSVWIRLPLDHWNARAAELSGTGSTLAAALTAWIDRRMGRDHGPARGVPILLTVNDRSTADDARAVAVSFTRAAVDPAGVTTGLAEARSAVRDALAHFKDHRDETADLIALTPFTPKRGWQQLIDYALTDPESPALCSSLGDTGPAAIRPDGTLCDAAFARGASQHLTRRWLERIGSQLHVYYGTAAEINQVGIYVCAYHPGSVTSRALLRELAAKAIADFGLTATIE</sequence>
<dbReference type="AlphaFoldDB" id="A0A378TRX9"/>
<proteinExistence type="predicted"/>
<gene>
    <name evidence="2" type="ORF">NCTC10821_05965</name>
</gene>